<dbReference type="RefSeq" id="WP_263796541.1">
    <property type="nucleotide sequence ID" value="NZ_AP027141.1"/>
</dbReference>
<keyword evidence="1" id="KW-0812">Transmembrane</keyword>
<gene>
    <name evidence="2" type="ORF">Microterr_03000</name>
</gene>
<organism evidence="2 3">
    <name type="scientific">Microbacterium terricola</name>
    <dbReference type="NCBI Taxonomy" id="344163"/>
    <lineage>
        <taxon>Bacteria</taxon>
        <taxon>Bacillati</taxon>
        <taxon>Actinomycetota</taxon>
        <taxon>Actinomycetes</taxon>
        <taxon>Micrococcales</taxon>
        <taxon>Microbacteriaceae</taxon>
        <taxon>Microbacterium</taxon>
    </lineage>
</organism>
<keyword evidence="1" id="KW-1133">Transmembrane helix</keyword>
<keyword evidence="1" id="KW-0472">Membrane</keyword>
<protein>
    <submittedName>
        <fullName evidence="2">Tryptophan-rich sensory protein</fullName>
    </submittedName>
</protein>
<feature type="transmembrane region" description="Helical" evidence="1">
    <location>
        <begin position="185"/>
        <end position="204"/>
    </location>
</feature>
<feature type="transmembrane region" description="Helical" evidence="1">
    <location>
        <begin position="145"/>
        <end position="165"/>
    </location>
</feature>
<feature type="transmembrane region" description="Helical" evidence="1">
    <location>
        <begin position="88"/>
        <end position="105"/>
    </location>
</feature>
<dbReference type="Gene3D" id="1.20.1260.100">
    <property type="entry name" value="TspO/MBR protein"/>
    <property type="match status" value="1"/>
</dbReference>
<sequence length="265" mass="27580">MRASDIARQVTVIVATCAMILAAMVGAGLFGGTSVQDLQGGALDADATVLAPARPAFSIWTVIYLGLIAYAIWQALPGQRTSPRQRAVGWWVAVTCLLNGLWLLLAQFSTLPWTVVGIVLLLVALCTLFRIVVLGRVGDEGIIDAALIDGVTGLHLGWVALATVANTTAWLTVIAPEEWGAQSDLIGCLVLTVVALIGLALAWASHWRLAPALAMAWGLSWIAVGRLTGEPASIPIGVAAIVAASIILLPTLVLAAARLVSPATE</sequence>
<accession>A0ABM8DVV3</accession>
<dbReference type="PANTHER" id="PTHR33802">
    <property type="entry name" value="SI:CH211-161H7.5-RELATED"/>
    <property type="match status" value="1"/>
</dbReference>
<feature type="transmembrane region" description="Helical" evidence="1">
    <location>
        <begin position="234"/>
        <end position="260"/>
    </location>
</feature>
<feature type="transmembrane region" description="Helical" evidence="1">
    <location>
        <begin position="111"/>
        <end position="133"/>
    </location>
</feature>
<dbReference type="InterPro" id="IPR038330">
    <property type="entry name" value="TspO/MBR-related_sf"/>
</dbReference>
<feature type="transmembrane region" description="Helical" evidence="1">
    <location>
        <begin position="55"/>
        <end position="76"/>
    </location>
</feature>
<evidence type="ECO:0000256" key="1">
    <source>
        <dbReference type="SAM" id="Phobius"/>
    </source>
</evidence>
<dbReference type="PANTHER" id="PTHR33802:SF1">
    <property type="entry name" value="XK-RELATED PROTEIN"/>
    <property type="match status" value="1"/>
</dbReference>
<dbReference type="EMBL" id="AP027141">
    <property type="protein sequence ID" value="BDV29640.1"/>
    <property type="molecule type" value="Genomic_DNA"/>
</dbReference>
<reference evidence="2 3" key="1">
    <citation type="submission" date="2022-12" db="EMBL/GenBank/DDBJ databases">
        <title>Microbacterium terricola strain KV-448 chromosome, complete genome.</title>
        <authorList>
            <person name="Oshima T."/>
            <person name="Moriya T."/>
            <person name="Bessho Y."/>
        </authorList>
    </citation>
    <scope>NUCLEOTIDE SEQUENCE [LARGE SCALE GENOMIC DNA]</scope>
    <source>
        <strain evidence="2 3">KV-448</strain>
    </source>
</reference>
<feature type="transmembrane region" description="Helical" evidence="1">
    <location>
        <begin position="12"/>
        <end position="35"/>
    </location>
</feature>
<evidence type="ECO:0000313" key="2">
    <source>
        <dbReference type="EMBL" id="BDV29640.1"/>
    </source>
</evidence>
<proteinExistence type="predicted"/>
<dbReference type="Proteomes" id="UP001317779">
    <property type="component" value="Chromosome"/>
</dbReference>
<name>A0ABM8DVV3_9MICO</name>
<keyword evidence="3" id="KW-1185">Reference proteome</keyword>
<evidence type="ECO:0000313" key="3">
    <source>
        <dbReference type="Proteomes" id="UP001317779"/>
    </source>
</evidence>